<dbReference type="AlphaFoldDB" id="A0A0F9PRF4"/>
<protein>
    <submittedName>
        <fullName evidence="4">Uncharacterized protein</fullName>
    </submittedName>
</protein>
<dbReference type="EMBL" id="LAZR01011967">
    <property type="protein sequence ID" value="KKM50119.1"/>
    <property type="molecule type" value="Genomic_DNA"/>
</dbReference>
<keyword evidence="2" id="KW-0802">TPR repeat</keyword>
<name>A0A0F9PRF4_9ZZZZ</name>
<evidence type="ECO:0000313" key="4">
    <source>
        <dbReference type="EMBL" id="KKN32764.1"/>
    </source>
</evidence>
<evidence type="ECO:0000256" key="2">
    <source>
        <dbReference type="ARBA" id="ARBA00022803"/>
    </source>
</evidence>
<evidence type="ECO:0000256" key="1">
    <source>
        <dbReference type="ARBA" id="ARBA00022737"/>
    </source>
</evidence>
<sequence>NNNHCKWADFLAEPLSINQSSLSKNLNLLMEKEFLTKDTKKKIYRITRFGKVEYSRILKDYNLDRQSILDEESKRIEEVTKKTIKFFKKYNINDENIQFRFLANILKLDYSRVESMLKNEEDFNKILLFISTNHPNQYPNYISQERFSNKYRIKKSKLEYYVDEIVDVNIFSIKFFKFSIPPDMDFYFQENERLEIMLRAITEDHITKLTYLNKLFSRTLDISSTLDLILDDICRTLFKEDLRDSLREFLPNYINYLAYKIETKRDLIESIDKLEGIIWQNIPTIFQSKSEDNLENQFREEIQKIDKEIDLNPNDRNLYNSKIKILIYFNQYDEGLKLLNDMLVRFPESEKDIQIKKASVLKSMKKIEAGLDIINKLQQKYPHDNDLVNYKAYWLQYLDRKDEARSLIQDLVERIPNNGLYHDTYGEILMYCENFEEAILEFQDAIKLASDKWYIHQTYIKLGICYKELKNYDLAEESLEKGIELTNKGSIDPETKEKWIAIANLYLLQIE</sequence>
<dbReference type="PANTHER" id="PTHR44858">
    <property type="entry name" value="TETRATRICOPEPTIDE REPEAT PROTEIN 6"/>
    <property type="match status" value="1"/>
</dbReference>
<dbReference type="SUPFAM" id="SSF46785">
    <property type="entry name" value="Winged helix' DNA-binding domain"/>
    <property type="match status" value="1"/>
</dbReference>
<dbReference type="SUPFAM" id="SSF48452">
    <property type="entry name" value="TPR-like"/>
    <property type="match status" value="1"/>
</dbReference>
<reference evidence="4" key="1">
    <citation type="journal article" date="2015" name="Nature">
        <title>Complex archaea that bridge the gap between prokaryotes and eukaryotes.</title>
        <authorList>
            <person name="Spang A."/>
            <person name="Saw J.H."/>
            <person name="Jorgensen S.L."/>
            <person name="Zaremba-Niedzwiedzka K."/>
            <person name="Martijn J."/>
            <person name="Lind A.E."/>
            <person name="van Eijk R."/>
            <person name="Schleper C."/>
            <person name="Guy L."/>
            <person name="Ettema T.J."/>
        </authorList>
    </citation>
    <scope>NUCLEOTIDE SEQUENCE</scope>
</reference>
<dbReference type="PROSITE" id="PS50005">
    <property type="entry name" value="TPR"/>
    <property type="match status" value="1"/>
</dbReference>
<dbReference type="InterPro" id="IPR050498">
    <property type="entry name" value="Ycf3"/>
</dbReference>
<dbReference type="InterPro" id="IPR019734">
    <property type="entry name" value="TPR_rpt"/>
</dbReference>
<dbReference type="InterPro" id="IPR036390">
    <property type="entry name" value="WH_DNA-bd_sf"/>
</dbReference>
<keyword evidence="1" id="KW-0677">Repeat</keyword>
<gene>
    <name evidence="4" type="ORF">LCGC14_0810720</name>
    <name evidence="3" type="ORF">LCGC14_1556270</name>
</gene>
<dbReference type="Gene3D" id="1.25.40.10">
    <property type="entry name" value="Tetratricopeptide repeat domain"/>
    <property type="match status" value="1"/>
</dbReference>
<dbReference type="SMART" id="SM00028">
    <property type="entry name" value="TPR"/>
    <property type="match status" value="2"/>
</dbReference>
<dbReference type="InterPro" id="IPR011990">
    <property type="entry name" value="TPR-like_helical_dom_sf"/>
</dbReference>
<evidence type="ECO:0000313" key="3">
    <source>
        <dbReference type="EMBL" id="KKM50119.1"/>
    </source>
</evidence>
<accession>A0A0F9PRF4</accession>
<dbReference type="EMBL" id="LAZR01002230">
    <property type="protein sequence ID" value="KKN32764.1"/>
    <property type="molecule type" value="Genomic_DNA"/>
</dbReference>
<dbReference type="Pfam" id="PF13181">
    <property type="entry name" value="TPR_8"/>
    <property type="match status" value="1"/>
</dbReference>
<proteinExistence type="predicted"/>
<feature type="non-terminal residue" evidence="4">
    <location>
        <position position="1"/>
    </location>
</feature>
<organism evidence="4">
    <name type="scientific">marine sediment metagenome</name>
    <dbReference type="NCBI Taxonomy" id="412755"/>
    <lineage>
        <taxon>unclassified sequences</taxon>
        <taxon>metagenomes</taxon>
        <taxon>ecological metagenomes</taxon>
    </lineage>
</organism>
<dbReference type="PANTHER" id="PTHR44858:SF1">
    <property type="entry name" value="UDP-N-ACETYLGLUCOSAMINE--PEPTIDE N-ACETYLGLUCOSAMINYLTRANSFERASE SPINDLY-RELATED"/>
    <property type="match status" value="1"/>
</dbReference>
<comment type="caution">
    <text evidence="4">The sequence shown here is derived from an EMBL/GenBank/DDBJ whole genome shotgun (WGS) entry which is preliminary data.</text>
</comment>